<keyword evidence="1" id="KW-0677">Repeat</keyword>
<dbReference type="PROSITE" id="PS50005">
    <property type="entry name" value="TPR"/>
    <property type="match status" value="2"/>
</dbReference>
<feature type="chain" id="PRO_5047359382" description="Tetratricopeptide repeat protein" evidence="4">
    <location>
        <begin position="25"/>
        <end position="395"/>
    </location>
</feature>
<dbReference type="InterPro" id="IPR019734">
    <property type="entry name" value="TPR_rpt"/>
</dbReference>
<evidence type="ECO:0000256" key="4">
    <source>
        <dbReference type="SAM" id="SignalP"/>
    </source>
</evidence>
<keyword evidence="2 3" id="KW-0802">TPR repeat</keyword>
<dbReference type="InterPro" id="IPR050498">
    <property type="entry name" value="Ycf3"/>
</dbReference>
<name>A0ABQ1GNZ2_9GAMM</name>
<dbReference type="SMART" id="SM00028">
    <property type="entry name" value="TPR"/>
    <property type="match status" value="3"/>
</dbReference>
<dbReference type="EMBL" id="BMJA01000005">
    <property type="protein sequence ID" value="GGA47567.1"/>
    <property type="molecule type" value="Genomic_DNA"/>
</dbReference>
<dbReference type="Gene3D" id="1.25.40.10">
    <property type="entry name" value="Tetratricopeptide repeat domain"/>
    <property type="match status" value="1"/>
</dbReference>
<dbReference type="RefSeq" id="WP_188797287.1">
    <property type="nucleotide sequence ID" value="NZ_BMJA01000005.1"/>
</dbReference>
<dbReference type="PANTHER" id="PTHR44858">
    <property type="entry name" value="TETRATRICOPEPTIDE REPEAT PROTEIN 6"/>
    <property type="match status" value="1"/>
</dbReference>
<accession>A0ABQ1GNZ2</accession>
<feature type="repeat" description="TPR" evidence="3">
    <location>
        <begin position="275"/>
        <end position="308"/>
    </location>
</feature>
<dbReference type="Pfam" id="PF13414">
    <property type="entry name" value="TPR_11"/>
    <property type="match status" value="1"/>
</dbReference>
<comment type="caution">
    <text evidence="5">The sequence shown here is derived from an EMBL/GenBank/DDBJ whole genome shotgun (WGS) entry which is preliminary data.</text>
</comment>
<reference evidence="6" key="1">
    <citation type="journal article" date="2019" name="Int. J. Syst. Evol. Microbiol.">
        <title>The Global Catalogue of Microorganisms (GCM) 10K type strain sequencing project: providing services to taxonomists for standard genome sequencing and annotation.</title>
        <authorList>
            <consortium name="The Broad Institute Genomics Platform"/>
            <consortium name="The Broad Institute Genome Sequencing Center for Infectious Disease"/>
            <person name="Wu L."/>
            <person name="Ma J."/>
        </authorList>
    </citation>
    <scope>NUCLEOTIDE SEQUENCE [LARGE SCALE GENOMIC DNA]</scope>
    <source>
        <strain evidence="6">CGMCC 1.15439</strain>
    </source>
</reference>
<dbReference type="SUPFAM" id="SSF48452">
    <property type="entry name" value="TPR-like"/>
    <property type="match status" value="1"/>
</dbReference>
<feature type="signal peptide" evidence="4">
    <location>
        <begin position="1"/>
        <end position="24"/>
    </location>
</feature>
<dbReference type="Pfam" id="PF13181">
    <property type="entry name" value="TPR_8"/>
    <property type="match status" value="1"/>
</dbReference>
<proteinExistence type="predicted"/>
<feature type="repeat" description="TPR" evidence="3">
    <location>
        <begin position="349"/>
        <end position="382"/>
    </location>
</feature>
<evidence type="ECO:0000313" key="5">
    <source>
        <dbReference type="EMBL" id="GGA47567.1"/>
    </source>
</evidence>
<evidence type="ECO:0000256" key="3">
    <source>
        <dbReference type="PROSITE-ProRule" id="PRU00339"/>
    </source>
</evidence>
<evidence type="ECO:0000256" key="1">
    <source>
        <dbReference type="ARBA" id="ARBA00022737"/>
    </source>
</evidence>
<dbReference type="Proteomes" id="UP000620046">
    <property type="component" value="Unassembled WGS sequence"/>
</dbReference>
<evidence type="ECO:0000313" key="6">
    <source>
        <dbReference type="Proteomes" id="UP000620046"/>
    </source>
</evidence>
<evidence type="ECO:0008006" key="7">
    <source>
        <dbReference type="Google" id="ProtNLM"/>
    </source>
</evidence>
<gene>
    <name evidence="5" type="ORF">GCM10010981_40900</name>
</gene>
<keyword evidence="6" id="KW-1185">Reference proteome</keyword>
<organism evidence="5 6">
    <name type="scientific">Dyella nitratireducens</name>
    <dbReference type="NCBI Taxonomy" id="1849580"/>
    <lineage>
        <taxon>Bacteria</taxon>
        <taxon>Pseudomonadati</taxon>
        <taxon>Pseudomonadota</taxon>
        <taxon>Gammaproteobacteria</taxon>
        <taxon>Lysobacterales</taxon>
        <taxon>Rhodanobacteraceae</taxon>
        <taxon>Dyella</taxon>
    </lineage>
</organism>
<dbReference type="PANTHER" id="PTHR44858:SF1">
    <property type="entry name" value="UDP-N-ACETYLGLUCOSAMINE--PEPTIDE N-ACETYLGLUCOSAMINYLTRANSFERASE SPINDLY-RELATED"/>
    <property type="match status" value="1"/>
</dbReference>
<evidence type="ECO:0000256" key="2">
    <source>
        <dbReference type="ARBA" id="ARBA00022803"/>
    </source>
</evidence>
<dbReference type="InterPro" id="IPR011990">
    <property type="entry name" value="TPR-like_helical_dom_sf"/>
</dbReference>
<protein>
    <recommendedName>
        <fullName evidence="7">Tetratricopeptide repeat protein</fullName>
    </recommendedName>
</protein>
<sequence length="395" mass="43229">MKALLHARKFVPLLFLLSFASAHAGNSQIQVLSATIRDQKIPDATVIVQRNGTPSERATTDAQGNAPLPADLTDDSNSLIIIKKEGYSDLIAKCPCAGLSYALSPVMKNLDGLRVVLSWGAQPPDLDLHVAFPNNHVYWRSKRGTDANLDIDHVDSYGPETITLERKHQGDTYVFAVHDYTDRDHADTMALANSQAKVFVYVGQSLVRSYYVPHNQAGNLWTVFRITGEGDFQDINTMRGVTVDAGDVLGQIDSYNNEQMQVTAANQADIDPARAKALNQNGEKTYHAGNLDGAISLYRQAIDLDPNYGQAYSNLGLAYQKAGRAAEAIWADRKAIALASGPTAATVRASSYYNIGRLYEDAGQYADALNNYQAAKREKANPVYDNAIQRVSNHH</sequence>
<keyword evidence="4" id="KW-0732">Signal</keyword>